<feature type="chain" id="PRO_5018009281" description="Amidase domain-containing protein" evidence="1">
    <location>
        <begin position="27"/>
        <end position="699"/>
    </location>
</feature>
<dbReference type="OrthoDB" id="5423360at2759"/>
<dbReference type="Pfam" id="PF01425">
    <property type="entry name" value="Amidase"/>
    <property type="match status" value="1"/>
</dbReference>
<dbReference type="VEuPathDB" id="FungiDB:BTJ68_02626"/>
<proteinExistence type="predicted"/>
<feature type="domain" description="Amidase" evidence="2">
    <location>
        <begin position="293"/>
        <end position="362"/>
    </location>
</feature>
<comment type="caution">
    <text evidence="4">The sequence shown here is derived from an EMBL/GenBank/DDBJ whole genome shotgun (WGS) entry which is preliminary data.</text>
</comment>
<evidence type="ECO:0000313" key="5">
    <source>
        <dbReference type="Proteomes" id="UP000268823"/>
    </source>
</evidence>
<dbReference type="EMBL" id="QWIR01000103">
    <property type="protein sequence ID" value="RMY86901.1"/>
    <property type="molecule type" value="Genomic_DNA"/>
</dbReference>
<dbReference type="Gene3D" id="3.90.1300.10">
    <property type="entry name" value="Amidase signature (AS) domain"/>
    <property type="match status" value="1"/>
</dbReference>
<dbReference type="SUPFAM" id="SSF75304">
    <property type="entry name" value="Amidase signature (AS) enzymes"/>
    <property type="match status" value="1"/>
</dbReference>
<dbReference type="PANTHER" id="PTHR46310">
    <property type="entry name" value="AMIDASE 1"/>
    <property type="match status" value="1"/>
</dbReference>
<reference evidence="4 5" key="1">
    <citation type="journal article" date="2018" name="BMC Genomics">
        <title>Genomic evidence for intraspecific hybridization in a clonal and extremely halotolerant yeast.</title>
        <authorList>
            <person name="Gostincar C."/>
            <person name="Stajich J.E."/>
            <person name="Zupancic J."/>
            <person name="Zalar P."/>
            <person name="Gunde-Cimerman N."/>
        </authorList>
    </citation>
    <scope>NUCLEOTIDE SEQUENCE [LARGE SCALE GENOMIC DNA]</scope>
    <source>
        <strain evidence="4 5">EXF-2788</strain>
    </source>
</reference>
<sequence>MSFLPSFLSILNLAALVVLPVATSSSSPLVDNGTVVTLGGVPYYSGGISVATLSVASGHKLQTLAPLDSDVFPMTVIRTNNSAFSISELNNTISSFNDTDDVFTRDFLTSVFLDYLGAGPFRPSIAEETTGYPQNISEPWPTLMTAEEGTGLTSASLSCSLPNGPYFVSARTGAVFKAHRLYPDDYLTFIQGIISDEAGGYLSLPAVTENVMAKSVAVPSKLYSTVTPEKPLAGLRLGVKDIYHVKGIKTSGGNRAYFYLYEAQNVTAPAVQRLIDQGAILVGKMGTVQFANGSSAGPGAGIGAYDWLDIAVGSDTGGSMRGPAGAQGIYGNRPSTGAVSMEHVIPLTPTLDTAGVFARSASLWSTVAHAWYLDFSEEYPAYPRQIYFSGAGSGWGASNDSSAMELVDRFVRNLESFLNVDRTQVDVTQRWDSTHPTDASSNVTEMLHDTYGVLTSVDQYNPLGRPLFADYEAAHHGRSPYINPGPMVRWQWGIPRNESYDVALHNMTVFRSWWETQGYGRNDSETCSKGIFVYPWALGTPNYRDTYLDPPTQPPLGFANWAIAGYAAGGELVVPVGEVPYQSRITHQTECLPVSRCQQKCNATRSGVCVAIPRFCSKKDLTANSPYSMRGAWSERNGKGIGTHVFVAPKNHCPYGSDWIPQKYCLSQFYEVCAKGDKYGHGVGSYGRNDCQEFNSANI</sequence>
<dbReference type="PANTHER" id="PTHR46310:SF7">
    <property type="entry name" value="AMIDASE 1"/>
    <property type="match status" value="1"/>
</dbReference>
<dbReference type="VEuPathDB" id="FungiDB:BTJ68_02627"/>
<evidence type="ECO:0000259" key="2">
    <source>
        <dbReference type="Pfam" id="PF01425"/>
    </source>
</evidence>
<dbReference type="AlphaFoldDB" id="A0A3M7FEP1"/>
<feature type="domain" description="Scytalone dehydratase-like protein Arp1 N-terminal" evidence="3">
    <location>
        <begin position="67"/>
        <end position="182"/>
    </location>
</feature>
<name>A0A3M7FEP1_HORWE</name>
<organism evidence="4 5">
    <name type="scientific">Hortaea werneckii</name>
    <name type="common">Black yeast</name>
    <name type="synonym">Cladosporium werneckii</name>
    <dbReference type="NCBI Taxonomy" id="91943"/>
    <lineage>
        <taxon>Eukaryota</taxon>
        <taxon>Fungi</taxon>
        <taxon>Dikarya</taxon>
        <taxon>Ascomycota</taxon>
        <taxon>Pezizomycotina</taxon>
        <taxon>Dothideomycetes</taxon>
        <taxon>Dothideomycetidae</taxon>
        <taxon>Mycosphaerellales</taxon>
        <taxon>Teratosphaeriaceae</taxon>
        <taxon>Hortaea</taxon>
    </lineage>
</organism>
<dbReference type="InterPro" id="IPR058329">
    <property type="entry name" value="Arp1_N"/>
</dbReference>
<gene>
    <name evidence="4" type="ORF">D0861_05659</name>
</gene>
<dbReference type="Pfam" id="PF26053">
    <property type="entry name" value="DUF8016"/>
    <property type="match status" value="1"/>
</dbReference>
<dbReference type="InterPro" id="IPR036928">
    <property type="entry name" value="AS_sf"/>
</dbReference>
<feature type="signal peptide" evidence="1">
    <location>
        <begin position="1"/>
        <end position="26"/>
    </location>
</feature>
<evidence type="ECO:0000256" key="1">
    <source>
        <dbReference type="SAM" id="SignalP"/>
    </source>
</evidence>
<evidence type="ECO:0000259" key="3">
    <source>
        <dbReference type="Pfam" id="PF26053"/>
    </source>
</evidence>
<accession>A0A3M7FEP1</accession>
<protein>
    <recommendedName>
        <fullName evidence="6">Amidase domain-containing protein</fullName>
    </recommendedName>
</protein>
<dbReference type="Proteomes" id="UP000268823">
    <property type="component" value="Unassembled WGS sequence"/>
</dbReference>
<dbReference type="InterPro" id="IPR023631">
    <property type="entry name" value="Amidase_dom"/>
</dbReference>
<evidence type="ECO:0008006" key="6">
    <source>
        <dbReference type="Google" id="ProtNLM"/>
    </source>
</evidence>
<keyword evidence="1" id="KW-0732">Signal</keyword>
<evidence type="ECO:0000313" key="4">
    <source>
        <dbReference type="EMBL" id="RMY86901.1"/>
    </source>
</evidence>